<dbReference type="InterPro" id="IPR029010">
    <property type="entry name" value="ThuA-like"/>
</dbReference>
<dbReference type="Proteomes" id="UP000632125">
    <property type="component" value="Unassembled WGS sequence"/>
</dbReference>
<evidence type="ECO:0000313" key="2">
    <source>
        <dbReference type="EMBL" id="MBD2867333.1"/>
    </source>
</evidence>
<dbReference type="EMBL" id="JACXIY010000002">
    <property type="protein sequence ID" value="MBD2867333.1"/>
    <property type="molecule type" value="Genomic_DNA"/>
</dbReference>
<dbReference type="RefSeq" id="WP_190857817.1">
    <property type="nucleotide sequence ID" value="NZ_JACXIY010000002.1"/>
</dbReference>
<dbReference type="Pfam" id="PF06283">
    <property type="entry name" value="ThuA"/>
    <property type="match status" value="1"/>
</dbReference>
<name>A0A927H4C5_9BACL</name>
<gene>
    <name evidence="2" type="ORF">IDH41_01990</name>
</gene>
<keyword evidence="3" id="KW-1185">Reference proteome</keyword>
<dbReference type="AlphaFoldDB" id="A0A927H4C5"/>
<evidence type="ECO:0000313" key="3">
    <source>
        <dbReference type="Proteomes" id="UP000632125"/>
    </source>
</evidence>
<sequence length="213" mass="23802">MAKQTKVLLIGDNGEAPWHPLEPARAELEVILGDEFELAVTEDYEQLAGLERERYAAVISYTDCWRRKLPAEQTAGLIRFVAGGGGLLAIHNGISLQASYELAQLIGGKFTDHPPYQPLNYIGATGGHPLLEGVPDFTVDEEPYLFEFDAFTPRNVFLEYEFEGKRYPAAWEHTYGLGKAVYLQPGHNAGSFKPEAYRTLIRNSLRWVTAQAE</sequence>
<accession>A0A927H4C5</accession>
<reference evidence="2" key="1">
    <citation type="submission" date="2020-09" db="EMBL/GenBank/DDBJ databases">
        <title>A novel bacterium of genus Paenibacillus, isolated from South China Sea.</title>
        <authorList>
            <person name="Huang H."/>
            <person name="Mo K."/>
            <person name="Hu Y."/>
        </authorList>
    </citation>
    <scope>NUCLEOTIDE SEQUENCE</scope>
    <source>
        <strain evidence="2">IB182493</strain>
    </source>
</reference>
<comment type="caution">
    <text evidence="2">The sequence shown here is derived from an EMBL/GenBank/DDBJ whole genome shotgun (WGS) entry which is preliminary data.</text>
</comment>
<protein>
    <submittedName>
        <fullName evidence="2">ThuA domain-containing protein</fullName>
    </submittedName>
</protein>
<dbReference type="Gene3D" id="3.40.50.880">
    <property type="match status" value="1"/>
</dbReference>
<organism evidence="2 3">
    <name type="scientific">Paenibacillus arenilitoris</name>
    <dbReference type="NCBI Taxonomy" id="2772299"/>
    <lineage>
        <taxon>Bacteria</taxon>
        <taxon>Bacillati</taxon>
        <taxon>Bacillota</taxon>
        <taxon>Bacilli</taxon>
        <taxon>Bacillales</taxon>
        <taxon>Paenibacillaceae</taxon>
        <taxon>Paenibacillus</taxon>
    </lineage>
</organism>
<feature type="domain" description="ThuA-like" evidence="1">
    <location>
        <begin position="31"/>
        <end position="208"/>
    </location>
</feature>
<dbReference type="InterPro" id="IPR029062">
    <property type="entry name" value="Class_I_gatase-like"/>
</dbReference>
<proteinExistence type="predicted"/>
<dbReference type="SUPFAM" id="SSF52317">
    <property type="entry name" value="Class I glutamine amidotransferase-like"/>
    <property type="match status" value="1"/>
</dbReference>
<evidence type="ECO:0000259" key="1">
    <source>
        <dbReference type="Pfam" id="PF06283"/>
    </source>
</evidence>